<sequence length="67" mass="7476">MVLTTGLSGGNKQPNRHSLLSKRSHLPPALNQLQDLMDRNAYQRIIQEGYSPETAASLVQLGRGQRY</sequence>
<feature type="region of interest" description="Disordered" evidence="1">
    <location>
        <begin position="1"/>
        <end position="23"/>
    </location>
</feature>
<proteinExistence type="predicted"/>
<dbReference type="EMBL" id="MN740283">
    <property type="protein sequence ID" value="QHT97743.1"/>
    <property type="molecule type" value="Genomic_DNA"/>
</dbReference>
<dbReference type="AlphaFoldDB" id="A0A6C0J264"/>
<name>A0A6C0J264_9ZZZZ</name>
<evidence type="ECO:0000256" key="1">
    <source>
        <dbReference type="SAM" id="MobiDB-lite"/>
    </source>
</evidence>
<reference evidence="2" key="1">
    <citation type="journal article" date="2020" name="Nature">
        <title>Giant virus diversity and host interactions through global metagenomics.</title>
        <authorList>
            <person name="Schulz F."/>
            <person name="Roux S."/>
            <person name="Paez-Espino D."/>
            <person name="Jungbluth S."/>
            <person name="Walsh D.A."/>
            <person name="Denef V.J."/>
            <person name="McMahon K.D."/>
            <person name="Konstantinidis K.T."/>
            <person name="Eloe-Fadrosh E.A."/>
            <person name="Kyrpides N.C."/>
            <person name="Woyke T."/>
        </authorList>
    </citation>
    <scope>NUCLEOTIDE SEQUENCE</scope>
    <source>
        <strain evidence="2">GVMAG-M-3300025572-1</strain>
    </source>
</reference>
<protein>
    <submittedName>
        <fullName evidence="2">Uncharacterized protein</fullName>
    </submittedName>
</protein>
<accession>A0A6C0J264</accession>
<organism evidence="2">
    <name type="scientific">viral metagenome</name>
    <dbReference type="NCBI Taxonomy" id="1070528"/>
    <lineage>
        <taxon>unclassified sequences</taxon>
        <taxon>metagenomes</taxon>
        <taxon>organismal metagenomes</taxon>
    </lineage>
</organism>
<evidence type="ECO:0000313" key="2">
    <source>
        <dbReference type="EMBL" id="QHT97743.1"/>
    </source>
</evidence>